<dbReference type="GO" id="GO:0005886">
    <property type="term" value="C:plasma membrane"/>
    <property type="evidence" value="ECO:0007669"/>
    <property type="project" value="UniProtKB-SubCell"/>
</dbReference>
<feature type="transmembrane region" description="Helical" evidence="7">
    <location>
        <begin position="53"/>
        <end position="72"/>
    </location>
</feature>
<dbReference type="Gene3D" id="1.20.1250.20">
    <property type="entry name" value="MFS general substrate transporter like domains"/>
    <property type="match status" value="1"/>
</dbReference>
<proteinExistence type="predicted"/>
<evidence type="ECO:0000256" key="7">
    <source>
        <dbReference type="SAM" id="Phobius"/>
    </source>
</evidence>
<dbReference type="InterPro" id="IPR020846">
    <property type="entry name" value="MFS_dom"/>
</dbReference>
<dbReference type="InterPro" id="IPR004638">
    <property type="entry name" value="EmrB-like"/>
</dbReference>
<dbReference type="RefSeq" id="WP_011981926.1">
    <property type="nucleotide sequence ID" value="NC_009664.2"/>
</dbReference>
<dbReference type="PROSITE" id="PS50850">
    <property type="entry name" value="MFS"/>
    <property type="match status" value="1"/>
</dbReference>
<dbReference type="PANTHER" id="PTHR42718">
    <property type="entry name" value="MAJOR FACILITATOR SUPERFAMILY MULTIDRUG TRANSPORTER MFSC"/>
    <property type="match status" value="1"/>
</dbReference>
<dbReference type="Pfam" id="PF07690">
    <property type="entry name" value="MFS_1"/>
    <property type="match status" value="1"/>
</dbReference>
<protein>
    <submittedName>
        <fullName evidence="9">Drug resistance transporter, EmrB/QacA subfamily</fullName>
    </submittedName>
</protein>
<dbReference type="CDD" id="cd17321">
    <property type="entry name" value="MFS_MMR_MDR_like"/>
    <property type="match status" value="1"/>
</dbReference>
<feature type="transmembrane region" description="Helical" evidence="7">
    <location>
        <begin position="106"/>
        <end position="128"/>
    </location>
</feature>
<evidence type="ECO:0000259" key="8">
    <source>
        <dbReference type="PROSITE" id="PS50850"/>
    </source>
</evidence>
<keyword evidence="5 7" id="KW-1133">Transmembrane helix</keyword>
<dbReference type="NCBIfam" id="TIGR00711">
    <property type="entry name" value="efflux_EmrB"/>
    <property type="match status" value="1"/>
</dbReference>
<organism evidence="9 10">
    <name type="scientific">Kineococcus radiotolerans (strain ATCC BAA-149 / DSM 14245 / SRS30216)</name>
    <dbReference type="NCBI Taxonomy" id="266940"/>
    <lineage>
        <taxon>Bacteria</taxon>
        <taxon>Bacillati</taxon>
        <taxon>Actinomycetota</taxon>
        <taxon>Actinomycetes</taxon>
        <taxon>Kineosporiales</taxon>
        <taxon>Kineosporiaceae</taxon>
        <taxon>Kineococcus</taxon>
    </lineage>
</organism>
<evidence type="ECO:0000256" key="2">
    <source>
        <dbReference type="ARBA" id="ARBA00022448"/>
    </source>
</evidence>
<dbReference type="SUPFAM" id="SSF103473">
    <property type="entry name" value="MFS general substrate transporter"/>
    <property type="match status" value="2"/>
</dbReference>
<feature type="transmembrane region" description="Helical" evidence="7">
    <location>
        <begin position="140"/>
        <end position="161"/>
    </location>
</feature>
<evidence type="ECO:0000256" key="3">
    <source>
        <dbReference type="ARBA" id="ARBA00022475"/>
    </source>
</evidence>
<gene>
    <name evidence="9" type="ordered locus">Krad_1447</name>
</gene>
<dbReference type="PANTHER" id="PTHR42718:SF42">
    <property type="entry name" value="EXPORT PROTEIN"/>
    <property type="match status" value="1"/>
</dbReference>
<feature type="transmembrane region" description="Helical" evidence="7">
    <location>
        <begin position="405"/>
        <end position="430"/>
    </location>
</feature>
<dbReference type="KEGG" id="kra:Krad_1447"/>
<dbReference type="EMBL" id="CP000750">
    <property type="protein sequence ID" value="ABS02935.1"/>
    <property type="molecule type" value="Genomic_DNA"/>
</dbReference>
<dbReference type="GO" id="GO:0022857">
    <property type="term" value="F:transmembrane transporter activity"/>
    <property type="evidence" value="ECO:0007669"/>
    <property type="project" value="InterPro"/>
</dbReference>
<dbReference type="Gene3D" id="1.20.1720.10">
    <property type="entry name" value="Multidrug resistance protein D"/>
    <property type="match status" value="1"/>
</dbReference>
<name>A6W7Z6_KINRD</name>
<feature type="transmembrane region" description="Helical" evidence="7">
    <location>
        <begin position="333"/>
        <end position="350"/>
    </location>
</feature>
<evidence type="ECO:0000313" key="10">
    <source>
        <dbReference type="Proteomes" id="UP000001116"/>
    </source>
</evidence>
<comment type="subcellular location">
    <subcellularLocation>
        <location evidence="1">Cell membrane</location>
        <topology evidence="1">Multi-pass membrane protein</topology>
    </subcellularLocation>
</comment>
<feature type="transmembrane region" description="Helical" evidence="7">
    <location>
        <begin position="81"/>
        <end position="100"/>
    </location>
</feature>
<feature type="domain" description="Major facilitator superfamily (MFS) profile" evidence="8">
    <location>
        <begin position="15"/>
        <end position="460"/>
    </location>
</feature>
<evidence type="ECO:0000256" key="1">
    <source>
        <dbReference type="ARBA" id="ARBA00004651"/>
    </source>
</evidence>
<dbReference type="AlphaFoldDB" id="A6W7Z6"/>
<dbReference type="InterPro" id="IPR011701">
    <property type="entry name" value="MFS"/>
</dbReference>
<accession>A6W7Z6</accession>
<dbReference type="Proteomes" id="UP000001116">
    <property type="component" value="Chromosome"/>
</dbReference>
<keyword evidence="3" id="KW-1003">Cell membrane</keyword>
<feature type="transmembrane region" description="Helical" evidence="7">
    <location>
        <begin position="201"/>
        <end position="219"/>
    </location>
</feature>
<feature type="transmembrane region" description="Helical" evidence="7">
    <location>
        <begin position="225"/>
        <end position="247"/>
    </location>
</feature>
<evidence type="ECO:0000313" key="9">
    <source>
        <dbReference type="EMBL" id="ABS02935.1"/>
    </source>
</evidence>
<keyword evidence="4 7" id="KW-0812">Transmembrane</keyword>
<evidence type="ECO:0000256" key="4">
    <source>
        <dbReference type="ARBA" id="ARBA00022692"/>
    </source>
</evidence>
<keyword evidence="6 7" id="KW-0472">Membrane</keyword>
<keyword evidence="2" id="KW-0813">Transport</keyword>
<feature type="transmembrane region" description="Helical" evidence="7">
    <location>
        <begin position="362"/>
        <end position="384"/>
    </location>
</feature>
<feature type="transmembrane region" description="Helical" evidence="7">
    <location>
        <begin position="436"/>
        <end position="457"/>
    </location>
</feature>
<feature type="transmembrane region" description="Helical" evidence="7">
    <location>
        <begin position="268"/>
        <end position="288"/>
    </location>
</feature>
<feature type="transmembrane region" description="Helical" evidence="7">
    <location>
        <begin position="308"/>
        <end position="326"/>
    </location>
</feature>
<feature type="transmembrane region" description="Helical" evidence="7">
    <location>
        <begin position="167"/>
        <end position="189"/>
    </location>
</feature>
<feature type="transmembrane region" description="Helical" evidence="7">
    <location>
        <begin position="12"/>
        <end position="33"/>
    </location>
</feature>
<evidence type="ECO:0000256" key="6">
    <source>
        <dbReference type="ARBA" id="ARBA00023136"/>
    </source>
</evidence>
<keyword evidence="10" id="KW-1185">Reference proteome</keyword>
<dbReference type="eggNOG" id="COG0477">
    <property type="taxonomic scope" value="Bacteria"/>
</dbReference>
<dbReference type="STRING" id="266940.Krad_1447"/>
<reference evidence="10" key="1">
    <citation type="journal article" date="2008" name="PLoS ONE">
        <title>Survival in nuclear waste, extreme resistance, and potential applications gleaned from the genome sequence of Kineococcus radiotolerans SRS30216.</title>
        <authorList>
            <person name="Bagwell C.E."/>
            <person name="Bhat S."/>
            <person name="Hawkins G.M."/>
            <person name="Smith B.W."/>
            <person name="Biswas T."/>
            <person name="Hoover T.R."/>
            <person name="Saunders E."/>
            <person name="Han C.S."/>
            <person name="Tsodikov O.V."/>
            <person name="Shimkets L.J."/>
        </authorList>
    </citation>
    <scope>NUCLEOTIDE SEQUENCE [LARGE SCALE GENOMIC DNA]</scope>
    <source>
        <strain evidence="10">ATCC BAA-149 / DSM 14245 / SRS30216</strain>
    </source>
</reference>
<evidence type="ECO:0000256" key="5">
    <source>
        <dbReference type="ARBA" id="ARBA00022989"/>
    </source>
</evidence>
<sequence length="478" mass="48156">MPDHLAPRRVHPALAIVAASLPVFMATLDNLVVTGALPVLHTDLGASLDQLQWVVNAFTLTFASLMLGAATAGDRWGRRRVFLLGLVVFTLASIAAALAGSPEALIAARAVQGVGAAAITPLSLALVASSVAPERRAAAIGIWGGVTGLGVALGPVIGGAVVDGLSWQWIFWLNVPVAAVALPLILRALPESHGRRVPLDLAGSALGAGAVLGIVWAVVHADAHGWGSGTVLVPLGLGALALLAFLLRQATARFPLLPLRLFRSRGFSAANAVMFLFQLGAMGSVFLLTQELQIAMGYTPLEAGIRTLPWTALPMLVAPVAGVLAGRIGPRPLLVTGLALTTAGLGWIAAHVDADTVYLDLVPGLVLAGLGTALVFAPSATAVLHGLDAADHATASSTNTTLREIGLALGVAVLTLVFQDAGGSLTPAGFVAGTPAAVGVGAGAVALATLLALLVPGRTGGVPSPRRGADAVAVPVAR</sequence>
<dbReference type="HOGENOM" id="CLU_000960_28_2_11"/>
<dbReference type="InterPro" id="IPR036259">
    <property type="entry name" value="MFS_trans_sf"/>
</dbReference>